<dbReference type="RefSeq" id="WP_230434223.1">
    <property type="nucleotide sequence ID" value="NZ_JAFFQI010000171.1"/>
</dbReference>
<keyword evidence="2" id="KW-1185">Reference proteome</keyword>
<protein>
    <submittedName>
        <fullName evidence="1">Uncharacterized protein</fullName>
    </submittedName>
</protein>
<name>A0ABS8NQL6_9XANT</name>
<reference evidence="1" key="1">
    <citation type="submission" date="2021-02" db="EMBL/GenBank/DDBJ databases">
        <title>Copper resistance gene diversity in local Xanthomonas species at agrochemical polluted sites in Trinidad, Trinidad and Tobago.</title>
        <authorList>
            <person name="Ramnarine S.D.B.J."/>
            <person name="Ramsubhag A."/>
            <person name="Jayaraman J."/>
        </authorList>
    </citation>
    <scope>NUCLEOTIDE SEQUENCE</scope>
    <source>
        <strain evidence="1">CaNP6A</strain>
    </source>
</reference>
<dbReference type="Proteomes" id="UP001430396">
    <property type="component" value="Unassembled WGS sequence"/>
</dbReference>
<organism evidence="1 2">
    <name type="scientific">Xanthomonas melonis</name>
    <dbReference type="NCBI Taxonomy" id="56456"/>
    <lineage>
        <taxon>Bacteria</taxon>
        <taxon>Pseudomonadati</taxon>
        <taxon>Pseudomonadota</taxon>
        <taxon>Gammaproteobacteria</taxon>
        <taxon>Lysobacterales</taxon>
        <taxon>Lysobacteraceae</taxon>
        <taxon>Xanthomonas</taxon>
    </lineage>
</organism>
<dbReference type="EMBL" id="JAFFQI010000171">
    <property type="protein sequence ID" value="MCD0265257.1"/>
    <property type="molecule type" value="Genomic_DNA"/>
</dbReference>
<proteinExistence type="predicted"/>
<gene>
    <name evidence="1" type="ORF">JWH11_02135</name>
</gene>
<evidence type="ECO:0000313" key="1">
    <source>
        <dbReference type="EMBL" id="MCD0265257.1"/>
    </source>
</evidence>
<sequence>MKAKEIGVFKRYLAFFALVISSLPGIASAVTIRAGDAPYNQVAPAQGITVLDDSILRVAAMYGLWGMYRTVNGITKLPRGSTFDVIYSDGSSEKATVACVGGTVCVIPVPGTQKRDDGTLISNGGGGGGAVVMVVAAVAVLVGGAVL</sequence>
<comment type="caution">
    <text evidence="1">The sequence shown here is derived from an EMBL/GenBank/DDBJ whole genome shotgun (WGS) entry which is preliminary data.</text>
</comment>
<accession>A0ABS8NQL6</accession>
<evidence type="ECO:0000313" key="2">
    <source>
        <dbReference type="Proteomes" id="UP001430396"/>
    </source>
</evidence>